<dbReference type="RefSeq" id="WP_033095646.1">
    <property type="nucleotide sequence ID" value="NZ_JQED01000055.1"/>
</dbReference>
<dbReference type="OrthoDB" id="6495095at2"/>
<feature type="chain" id="PRO_5001956575" evidence="2">
    <location>
        <begin position="20"/>
        <end position="294"/>
    </location>
</feature>
<feature type="domain" description="Fe/B12 periplasmic-binding" evidence="3">
    <location>
        <begin position="37"/>
        <end position="286"/>
    </location>
</feature>
<evidence type="ECO:0000313" key="5">
    <source>
        <dbReference type="Proteomes" id="UP000029843"/>
    </source>
</evidence>
<proteinExistence type="predicted"/>
<dbReference type="InterPro" id="IPR002491">
    <property type="entry name" value="ABC_transptr_periplasmic_BD"/>
</dbReference>
<dbReference type="InterPro" id="IPR054828">
    <property type="entry name" value="Vit_B12_bind_prot"/>
</dbReference>
<organism evidence="4 5">
    <name type="scientific">Colwellia psychrerythraea</name>
    <name type="common">Vibrio psychroerythus</name>
    <dbReference type="NCBI Taxonomy" id="28229"/>
    <lineage>
        <taxon>Bacteria</taxon>
        <taxon>Pseudomonadati</taxon>
        <taxon>Pseudomonadota</taxon>
        <taxon>Gammaproteobacteria</taxon>
        <taxon>Alteromonadales</taxon>
        <taxon>Colwelliaceae</taxon>
        <taxon>Colwellia</taxon>
    </lineage>
</organism>
<dbReference type="PROSITE" id="PS50983">
    <property type="entry name" value="FE_B12_PBP"/>
    <property type="match status" value="1"/>
</dbReference>
<reference evidence="4 5" key="1">
    <citation type="submission" date="2014-08" db="EMBL/GenBank/DDBJ databases">
        <title>Genomic and Phenotypic Diversity of Colwellia psychrerythraea strains from Disparate Marine Basins.</title>
        <authorList>
            <person name="Techtmann S.M."/>
            <person name="Stelling S.C."/>
            <person name="Utturkar S.M."/>
            <person name="Alshibli N."/>
            <person name="Harris A."/>
            <person name="Brown S.D."/>
            <person name="Hazen T.C."/>
        </authorList>
    </citation>
    <scope>NUCLEOTIDE SEQUENCE [LARGE SCALE GENOMIC DNA]</scope>
    <source>
        <strain evidence="4 5">ND2E</strain>
    </source>
</reference>
<dbReference type="EMBL" id="JQED01000055">
    <property type="protein sequence ID" value="KGJ87219.1"/>
    <property type="molecule type" value="Genomic_DNA"/>
</dbReference>
<name>A0A099K919_COLPS</name>
<dbReference type="GO" id="GO:0071281">
    <property type="term" value="P:cellular response to iron ion"/>
    <property type="evidence" value="ECO:0007669"/>
    <property type="project" value="TreeGrafter"/>
</dbReference>
<dbReference type="Gene3D" id="3.40.50.1980">
    <property type="entry name" value="Nitrogenase molybdenum iron protein domain"/>
    <property type="match status" value="2"/>
</dbReference>
<evidence type="ECO:0000256" key="2">
    <source>
        <dbReference type="SAM" id="SignalP"/>
    </source>
</evidence>
<comment type="caution">
    <text evidence="4">The sequence shown here is derived from an EMBL/GenBank/DDBJ whole genome shotgun (WGS) entry which is preliminary data.</text>
</comment>
<evidence type="ECO:0000256" key="1">
    <source>
        <dbReference type="ARBA" id="ARBA00022729"/>
    </source>
</evidence>
<feature type="signal peptide" evidence="2">
    <location>
        <begin position="1"/>
        <end position="19"/>
    </location>
</feature>
<dbReference type="NCBIfam" id="NF038402">
    <property type="entry name" value="TroA_like"/>
    <property type="match status" value="1"/>
</dbReference>
<dbReference type="Proteomes" id="UP000029843">
    <property type="component" value="Unassembled WGS sequence"/>
</dbReference>
<accession>A0A099K919</accession>
<dbReference type="InterPro" id="IPR050902">
    <property type="entry name" value="ABC_Transporter_SBP"/>
</dbReference>
<dbReference type="PANTHER" id="PTHR30535">
    <property type="entry name" value="VITAMIN B12-BINDING PROTEIN"/>
    <property type="match status" value="1"/>
</dbReference>
<protein>
    <submittedName>
        <fullName evidence="4">ABC-type transporter, periplasmic subunit</fullName>
    </submittedName>
</protein>
<dbReference type="Pfam" id="PF01497">
    <property type="entry name" value="Peripla_BP_2"/>
    <property type="match status" value="1"/>
</dbReference>
<keyword evidence="1 2" id="KW-0732">Signal</keyword>
<dbReference type="CDD" id="cd01144">
    <property type="entry name" value="BtuF"/>
    <property type="match status" value="1"/>
</dbReference>
<sequence length="294" mass="33403" precursor="true">MKFITLLVTLLVFSGSSYAEQNKETTKESANDKNKPTIIALAPHIVEMLYDVGAGEQIIGTTSFADYPEQAKKIPRIGNYVRLQLERVIELQPDLIIAWKSGNPSDDLARLEQLGFNIIYSQPHSFEDIASEVRRFAKITGHAAQGETVATKFEQTLVKIKQQYQNKTEITGFYELWSRPLTTVAKGSWPQQFLNICKVKNPFHHVITPYPQISIEQVLPASVELIIQPLSVNQKEREAFNWQDWSIIPAVANKQILQPNADAMHRMTIRSLTALKDLCAEIDKTRSFLRQKHS</sequence>
<evidence type="ECO:0000313" key="4">
    <source>
        <dbReference type="EMBL" id="KGJ87219.1"/>
    </source>
</evidence>
<dbReference type="PANTHER" id="PTHR30535:SF34">
    <property type="entry name" value="MOLYBDATE-BINDING PROTEIN MOLA"/>
    <property type="match status" value="1"/>
</dbReference>
<dbReference type="SUPFAM" id="SSF53807">
    <property type="entry name" value="Helical backbone' metal receptor"/>
    <property type="match status" value="1"/>
</dbReference>
<gene>
    <name evidence="4" type="ORF">ND2E_0626</name>
</gene>
<dbReference type="AlphaFoldDB" id="A0A099K919"/>
<evidence type="ECO:0000259" key="3">
    <source>
        <dbReference type="PROSITE" id="PS50983"/>
    </source>
</evidence>
<dbReference type="PATRIC" id="fig|28229.4.peg.4109"/>